<reference evidence="1 2" key="1">
    <citation type="submission" date="2017-11" db="EMBL/GenBank/DDBJ databases">
        <title>De novo assembly and phasing of dikaryotic genomes from two isolates of Puccinia coronata f. sp. avenae, the causal agent of oat crown rust.</title>
        <authorList>
            <person name="Miller M.E."/>
            <person name="Zhang Y."/>
            <person name="Omidvar V."/>
            <person name="Sperschneider J."/>
            <person name="Schwessinger B."/>
            <person name="Raley C."/>
            <person name="Palmer J.M."/>
            <person name="Garnica D."/>
            <person name="Upadhyaya N."/>
            <person name="Rathjen J."/>
            <person name="Taylor J.M."/>
            <person name="Park R.F."/>
            <person name="Dodds P.N."/>
            <person name="Hirsch C.D."/>
            <person name="Kianian S.F."/>
            <person name="Figueroa M."/>
        </authorList>
    </citation>
    <scope>NUCLEOTIDE SEQUENCE [LARGE SCALE GENOMIC DNA]</scope>
    <source>
        <strain evidence="1">12NC29</strain>
    </source>
</reference>
<dbReference type="AlphaFoldDB" id="A0A2N5STQ0"/>
<sequence length="113" mass="12930">MASLSQEVWRMLAFLTRCVPGMSGYTTGPNGRSSDQLRERWSDQWNWLGDRQWTSVMRSPPKTSWVRAWVGAPAPSEGATMLRPTFITNRFLTESLSEEPAQMIADRVHIRCL</sequence>
<evidence type="ECO:0000313" key="2">
    <source>
        <dbReference type="Proteomes" id="UP000235388"/>
    </source>
</evidence>
<comment type="caution">
    <text evidence="1">The sequence shown here is derived from an EMBL/GenBank/DDBJ whole genome shotgun (WGS) entry which is preliminary data.</text>
</comment>
<organism evidence="1 2">
    <name type="scientific">Puccinia coronata f. sp. avenae</name>
    <dbReference type="NCBI Taxonomy" id="200324"/>
    <lineage>
        <taxon>Eukaryota</taxon>
        <taxon>Fungi</taxon>
        <taxon>Dikarya</taxon>
        <taxon>Basidiomycota</taxon>
        <taxon>Pucciniomycotina</taxon>
        <taxon>Pucciniomycetes</taxon>
        <taxon>Pucciniales</taxon>
        <taxon>Pucciniaceae</taxon>
        <taxon>Puccinia</taxon>
    </lineage>
</organism>
<evidence type="ECO:0000313" key="1">
    <source>
        <dbReference type="EMBL" id="PLW16634.1"/>
    </source>
</evidence>
<dbReference type="EMBL" id="PGCJ01000866">
    <property type="protein sequence ID" value="PLW16634.1"/>
    <property type="molecule type" value="Genomic_DNA"/>
</dbReference>
<accession>A0A2N5STQ0</accession>
<proteinExistence type="predicted"/>
<gene>
    <name evidence="1" type="ORF">PCANC_10414</name>
</gene>
<protein>
    <submittedName>
        <fullName evidence="1">Uncharacterized protein</fullName>
    </submittedName>
</protein>
<keyword evidence="2" id="KW-1185">Reference proteome</keyword>
<name>A0A2N5STQ0_9BASI</name>
<dbReference type="Proteomes" id="UP000235388">
    <property type="component" value="Unassembled WGS sequence"/>
</dbReference>